<reference evidence="1" key="1">
    <citation type="submission" date="2020-04" db="EMBL/GenBank/DDBJ databases">
        <title>Hybrid Assembly of Korean Phytophthora infestans isolates.</title>
        <authorList>
            <person name="Prokchorchik M."/>
            <person name="Lee Y."/>
            <person name="Seo J."/>
            <person name="Cho J.-H."/>
            <person name="Park Y.-E."/>
            <person name="Jang D.-C."/>
            <person name="Im J.-S."/>
            <person name="Choi J.-G."/>
            <person name="Park H.-J."/>
            <person name="Lee G.-B."/>
            <person name="Lee Y.-G."/>
            <person name="Hong S.-Y."/>
            <person name="Cho K."/>
            <person name="Sohn K.H."/>
        </authorList>
    </citation>
    <scope>NUCLEOTIDE SEQUENCE</scope>
    <source>
        <strain evidence="1">KR_1_A1</strain>
    </source>
</reference>
<dbReference type="Gene3D" id="1.25.10.10">
    <property type="entry name" value="Leucine-rich Repeat Variant"/>
    <property type="match status" value="1"/>
</dbReference>
<dbReference type="SUPFAM" id="SSF48371">
    <property type="entry name" value="ARM repeat"/>
    <property type="match status" value="1"/>
</dbReference>
<dbReference type="InterPro" id="IPR016024">
    <property type="entry name" value="ARM-type_fold"/>
</dbReference>
<dbReference type="Proteomes" id="UP000602510">
    <property type="component" value="Unassembled WGS sequence"/>
</dbReference>
<dbReference type="EMBL" id="WSZM01000791">
    <property type="protein sequence ID" value="KAF4029642.1"/>
    <property type="molecule type" value="Genomic_DNA"/>
</dbReference>
<dbReference type="AlphaFoldDB" id="A0A833S6K9"/>
<accession>A0A833S6K9</accession>
<sequence>MGASQSLDAVFGSPHIPSSSEQADVYQYLRRVEKTLWVTGPFWSESDVESVESRTSSPTNLEATHRDPFKKMTPSEALCAISTMLDETWVSPLVALVDCVDPIARSAGLALLSRIVQRASVAKIFLAVKGMDKVMALLDSQDQQATHLALEVIFALCAGSSNVIRPLCEAGLIGRLTELIKRDNEELVLASLKALRLTLRQNAVKAELSTYKTLGVLMDLVHSPHPAIARTAVPLDFPFQTPRT</sequence>
<dbReference type="InterPro" id="IPR011989">
    <property type="entry name" value="ARM-like"/>
</dbReference>
<organism evidence="1 2">
    <name type="scientific">Phytophthora infestans</name>
    <name type="common">Potato late blight agent</name>
    <name type="synonym">Botrytis infestans</name>
    <dbReference type="NCBI Taxonomy" id="4787"/>
    <lineage>
        <taxon>Eukaryota</taxon>
        <taxon>Sar</taxon>
        <taxon>Stramenopiles</taxon>
        <taxon>Oomycota</taxon>
        <taxon>Peronosporomycetes</taxon>
        <taxon>Peronosporales</taxon>
        <taxon>Peronosporaceae</taxon>
        <taxon>Phytophthora</taxon>
    </lineage>
</organism>
<evidence type="ECO:0000313" key="1">
    <source>
        <dbReference type="EMBL" id="KAF4029642.1"/>
    </source>
</evidence>
<protein>
    <submittedName>
        <fullName evidence="1">Uncharacterized protein</fullName>
    </submittedName>
</protein>
<keyword evidence="2" id="KW-1185">Reference proteome</keyword>
<name>A0A833S6K9_PHYIN</name>
<proteinExistence type="predicted"/>
<comment type="caution">
    <text evidence="1">The sequence shown here is derived from an EMBL/GenBank/DDBJ whole genome shotgun (WGS) entry which is preliminary data.</text>
</comment>
<gene>
    <name evidence="1" type="ORF">GN244_ATG18587</name>
</gene>
<evidence type="ECO:0000313" key="2">
    <source>
        <dbReference type="Proteomes" id="UP000602510"/>
    </source>
</evidence>